<gene>
    <name evidence="2" type="ORF">FD09_GL003069</name>
</gene>
<dbReference type="EMBL" id="AZEC01000009">
    <property type="protein sequence ID" value="KRL12199.1"/>
    <property type="molecule type" value="Genomic_DNA"/>
</dbReference>
<dbReference type="Gene3D" id="3.60.21.10">
    <property type="match status" value="1"/>
</dbReference>
<sequence length="280" mass="32268">MRVAFSTDVHYDVNHLDARTYFSQQKEYLVQHDIGVYVIGGDIFNNFQETVRYVHDFQAYLGDEVRLYFIAGNHDMVKNVTYSELETLQDPAYLHHRVVSLPGTDYTLVGNNGWYDYSLAPAELDKTAKDFNRWKKAFWIDSAIDSPLSDADRMARVLDQVRMDLHTVAAQGKKALFVTHFVPRRDFLIYAADRPYWNMATALMGSSHLGDLLAASPVVDTVVFGHLHHRDAPLMIGDQLYLHTPLGYGLKRAWEWQTSDFMTEWRHTLMIRDLSEKSAS</sequence>
<comment type="caution">
    <text evidence="2">The sequence shown here is derived from an EMBL/GenBank/DDBJ whole genome shotgun (WGS) entry which is preliminary data.</text>
</comment>
<evidence type="ECO:0000259" key="1">
    <source>
        <dbReference type="Pfam" id="PF00149"/>
    </source>
</evidence>
<evidence type="ECO:0000313" key="3">
    <source>
        <dbReference type="Proteomes" id="UP000051330"/>
    </source>
</evidence>
<reference evidence="2 3" key="1">
    <citation type="journal article" date="2015" name="Genome Announc.">
        <title>Expanding the biotechnology potential of lactobacilli through comparative genomics of 213 strains and associated genera.</title>
        <authorList>
            <person name="Sun Z."/>
            <person name="Harris H.M."/>
            <person name="McCann A."/>
            <person name="Guo C."/>
            <person name="Argimon S."/>
            <person name="Zhang W."/>
            <person name="Yang X."/>
            <person name="Jeffery I.B."/>
            <person name="Cooney J.C."/>
            <person name="Kagawa T.F."/>
            <person name="Liu W."/>
            <person name="Song Y."/>
            <person name="Salvetti E."/>
            <person name="Wrobel A."/>
            <person name="Rasinkangas P."/>
            <person name="Parkhill J."/>
            <person name="Rea M.C."/>
            <person name="O'Sullivan O."/>
            <person name="Ritari J."/>
            <person name="Douillard F.P."/>
            <person name="Paul Ross R."/>
            <person name="Yang R."/>
            <person name="Briner A.E."/>
            <person name="Felis G.E."/>
            <person name="de Vos W.M."/>
            <person name="Barrangou R."/>
            <person name="Klaenhammer T.R."/>
            <person name="Caufield P.W."/>
            <person name="Cui Y."/>
            <person name="Zhang H."/>
            <person name="O'Toole P.W."/>
        </authorList>
    </citation>
    <scope>NUCLEOTIDE SEQUENCE [LARGE SCALE GENOMIC DNA]</scope>
    <source>
        <strain evidence="2 3">DSM 12744</strain>
    </source>
</reference>
<dbReference type="NCBIfam" id="TIGR03729">
    <property type="entry name" value="acc_ester"/>
    <property type="match status" value="1"/>
</dbReference>
<dbReference type="CDD" id="cd00838">
    <property type="entry name" value="MPP_superfamily"/>
    <property type="match status" value="1"/>
</dbReference>
<evidence type="ECO:0000313" key="2">
    <source>
        <dbReference type="EMBL" id="KRL12199.1"/>
    </source>
</evidence>
<name>A0A0R1MVH5_9LACO</name>
<dbReference type="Proteomes" id="UP000051330">
    <property type="component" value="Unassembled WGS sequence"/>
</dbReference>
<dbReference type="Pfam" id="PF00149">
    <property type="entry name" value="Metallophos"/>
    <property type="match status" value="1"/>
</dbReference>
<keyword evidence="2" id="KW-0378">Hydrolase</keyword>
<dbReference type="InterPro" id="IPR022302">
    <property type="entry name" value="Phosphoesterase_putative"/>
</dbReference>
<dbReference type="STRING" id="1423792.FD09_GL003069"/>
<dbReference type="InterPro" id="IPR004843">
    <property type="entry name" value="Calcineurin-like_PHP"/>
</dbReference>
<feature type="domain" description="Calcineurin-like phosphoesterase" evidence="1">
    <location>
        <begin position="1"/>
        <end position="229"/>
    </location>
</feature>
<organism evidence="2 3">
    <name type="scientific">Schleiferilactobacillus perolens DSM 12744</name>
    <dbReference type="NCBI Taxonomy" id="1423792"/>
    <lineage>
        <taxon>Bacteria</taxon>
        <taxon>Bacillati</taxon>
        <taxon>Bacillota</taxon>
        <taxon>Bacilli</taxon>
        <taxon>Lactobacillales</taxon>
        <taxon>Lactobacillaceae</taxon>
        <taxon>Schleiferilactobacillus</taxon>
    </lineage>
</organism>
<proteinExistence type="predicted"/>
<dbReference type="OrthoDB" id="113290at2"/>
<dbReference type="PATRIC" id="fig|1423792.3.peg.3160"/>
<protein>
    <submittedName>
        <fullName evidence="2">Phosphohydrolase</fullName>
    </submittedName>
</protein>
<dbReference type="GO" id="GO:0016787">
    <property type="term" value="F:hydrolase activity"/>
    <property type="evidence" value="ECO:0007669"/>
    <property type="project" value="UniProtKB-KW"/>
</dbReference>
<dbReference type="RefSeq" id="WP_057820951.1">
    <property type="nucleotide sequence ID" value="NZ_AZEC01000009.1"/>
</dbReference>
<dbReference type="AlphaFoldDB" id="A0A0R1MVH5"/>
<dbReference type="InterPro" id="IPR029052">
    <property type="entry name" value="Metallo-depent_PP-like"/>
</dbReference>
<keyword evidence="3" id="KW-1185">Reference proteome</keyword>
<accession>A0A0R1MVH5</accession>
<dbReference type="SUPFAM" id="SSF56300">
    <property type="entry name" value="Metallo-dependent phosphatases"/>
    <property type="match status" value="1"/>
</dbReference>